<feature type="region of interest" description="Disordered" evidence="1">
    <location>
        <begin position="203"/>
        <end position="255"/>
    </location>
</feature>
<dbReference type="AlphaFoldDB" id="A0A7S1GLP4"/>
<evidence type="ECO:0000313" key="2">
    <source>
        <dbReference type="EMBL" id="CAD8940357.1"/>
    </source>
</evidence>
<proteinExistence type="predicted"/>
<feature type="compositionally biased region" description="Low complexity" evidence="1">
    <location>
        <begin position="203"/>
        <end position="218"/>
    </location>
</feature>
<evidence type="ECO:0000256" key="1">
    <source>
        <dbReference type="SAM" id="MobiDB-lite"/>
    </source>
</evidence>
<gene>
    <name evidence="2" type="ORF">CTEN0397_LOCUS11423</name>
</gene>
<sequence>MPIRPTKEQEIIGFQIERCPSPEIDTTQAMIKPRTAAKHHQQVTKSSRKRVRFCNTVQVQETFPLSDMRKHADDLWYTETEYRYMKAYSFILADHFASGVITSGESDRDTVRGLESYSPSGMKRRQQNKALGWGAVLLEQESQMEYGIYDDEAIAEVYRQQAAPCREEASERAWIDAMAVRKMILMEEIGDDEIGRSIGSSSLLRSDSTLSSSLSSSSSKRKQEGEKEKRRKQRRFPRLLPWRRSSPKSSKAQKK</sequence>
<dbReference type="EMBL" id="HBFW01017815">
    <property type="protein sequence ID" value="CAD8940357.1"/>
    <property type="molecule type" value="Transcribed_RNA"/>
</dbReference>
<accession>A0A7S1GLP4</accession>
<organism evidence="2">
    <name type="scientific">Cyclophora tenuis</name>
    <name type="common">Marine diatom</name>
    <dbReference type="NCBI Taxonomy" id="216820"/>
    <lineage>
        <taxon>Eukaryota</taxon>
        <taxon>Sar</taxon>
        <taxon>Stramenopiles</taxon>
        <taxon>Ochrophyta</taxon>
        <taxon>Bacillariophyta</taxon>
        <taxon>Fragilariophyceae</taxon>
        <taxon>Fragilariophycidae</taxon>
        <taxon>Cyclophorales</taxon>
        <taxon>Cyclophoraceae</taxon>
        <taxon>Cyclophora</taxon>
    </lineage>
</organism>
<reference evidence="2" key="1">
    <citation type="submission" date="2021-01" db="EMBL/GenBank/DDBJ databases">
        <authorList>
            <person name="Corre E."/>
            <person name="Pelletier E."/>
            <person name="Niang G."/>
            <person name="Scheremetjew M."/>
            <person name="Finn R."/>
            <person name="Kale V."/>
            <person name="Holt S."/>
            <person name="Cochrane G."/>
            <person name="Meng A."/>
            <person name="Brown T."/>
            <person name="Cohen L."/>
        </authorList>
    </citation>
    <scope>NUCLEOTIDE SEQUENCE</scope>
    <source>
        <strain evidence="2">ECT3854</strain>
    </source>
</reference>
<protein>
    <submittedName>
        <fullName evidence="2">Uncharacterized protein</fullName>
    </submittedName>
</protein>
<name>A0A7S1GLP4_CYCTE</name>